<dbReference type="InterPro" id="IPR011990">
    <property type="entry name" value="TPR-like_helical_dom_sf"/>
</dbReference>
<keyword evidence="9" id="KW-1185">Reference proteome</keyword>
<keyword evidence="3" id="KW-0697">Rotamase</keyword>
<feature type="domain" description="PPIase FKBP-type" evidence="7">
    <location>
        <begin position="47"/>
        <end position="132"/>
    </location>
</feature>
<evidence type="ECO:0000256" key="2">
    <source>
        <dbReference type="ARBA" id="ARBA00022803"/>
    </source>
</evidence>
<dbReference type="Proteomes" id="UP001146120">
    <property type="component" value="Unassembled WGS sequence"/>
</dbReference>
<protein>
    <recommendedName>
        <fullName evidence="3">peptidylprolyl isomerase</fullName>
        <ecNumber evidence="3">5.2.1.8</ecNumber>
    </recommendedName>
</protein>
<dbReference type="SMART" id="SM00028">
    <property type="entry name" value="TPR"/>
    <property type="match status" value="3"/>
</dbReference>
<evidence type="ECO:0000313" key="9">
    <source>
        <dbReference type="Proteomes" id="UP001146120"/>
    </source>
</evidence>
<dbReference type="SUPFAM" id="SSF54534">
    <property type="entry name" value="FKBP-like"/>
    <property type="match status" value="1"/>
</dbReference>
<feature type="coiled-coil region" evidence="5">
    <location>
        <begin position="263"/>
        <end position="290"/>
    </location>
</feature>
<dbReference type="Pfam" id="PF00254">
    <property type="entry name" value="FKBP_C"/>
    <property type="match status" value="1"/>
</dbReference>
<dbReference type="GO" id="GO:0016020">
    <property type="term" value="C:membrane"/>
    <property type="evidence" value="ECO:0007669"/>
    <property type="project" value="TreeGrafter"/>
</dbReference>
<dbReference type="Pfam" id="PF14559">
    <property type="entry name" value="TPR_19"/>
    <property type="match status" value="1"/>
</dbReference>
<keyword evidence="6" id="KW-0812">Transmembrane</keyword>
<evidence type="ECO:0000256" key="4">
    <source>
        <dbReference type="PROSITE-ProRule" id="PRU00339"/>
    </source>
</evidence>
<feature type="repeat" description="TPR" evidence="4">
    <location>
        <begin position="148"/>
        <end position="181"/>
    </location>
</feature>
<dbReference type="PROSITE" id="PS50059">
    <property type="entry name" value="FKBP_PPIASE"/>
    <property type="match status" value="1"/>
</dbReference>
<gene>
    <name evidence="8" type="ORF">N0F65_012758</name>
</gene>
<evidence type="ECO:0000256" key="5">
    <source>
        <dbReference type="SAM" id="Coils"/>
    </source>
</evidence>
<keyword evidence="5" id="KW-0175">Coiled coil</keyword>
<accession>A0AAV2YGK7</accession>
<feature type="transmembrane region" description="Helical" evidence="6">
    <location>
        <begin position="324"/>
        <end position="343"/>
    </location>
</feature>
<reference evidence="8" key="2">
    <citation type="journal article" date="2023" name="Microbiol Resour">
        <title>Decontamination and Annotation of the Draft Genome Sequence of the Oomycete Lagenidium giganteum ARSEF 373.</title>
        <authorList>
            <person name="Morgan W.R."/>
            <person name="Tartar A."/>
        </authorList>
    </citation>
    <scope>NUCLEOTIDE SEQUENCE</scope>
    <source>
        <strain evidence="8">ARSEF 373</strain>
    </source>
</reference>
<keyword evidence="3" id="KW-0413">Isomerase</keyword>
<dbReference type="EC" id="5.2.1.8" evidence="3"/>
<evidence type="ECO:0000256" key="1">
    <source>
        <dbReference type="ARBA" id="ARBA00022737"/>
    </source>
</evidence>
<comment type="caution">
    <text evidence="8">The sequence shown here is derived from an EMBL/GenBank/DDBJ whole genome shotgun (WGS) entry which is preliminary data.</text>
</comment>
<dbReference type="PANTHER" id="PTHR46512">
    <property type="entry name" value="PEPTIDYLPROLYL ISOMERASE"/>
    <property type="match status" value="1"/>
</dbReference>
<feature type="repeat" description="TPR" evidence="4">
    <location>
        <begin position="230"/>
        <end position="263"/>
    </location>
</feature>
<dbReference type="InterPro" id="IPR046357">
    <property type="entry name" value="PPIase_dom_sf"/>
</dbReference>
<keyword evidence="1" id="KW-0677">Repeat</keyword>
<dbReference type="EMBL" id="DAKRPA010000435">
    <property type="protein sequence ID" value="DAZ92528.1"/>
    <property type="molecule type" value="Genomic_DNA"/>
</dbReference>
<evidence type="ECO:0000256" key="3">
    <source>
        <dbReference type="PROSITE-ProRule" id="PRU00277"/>
    </source>
</evidence>
<dbReference type="GO" id="GO:0005829">
    <property type="term" value="C:cytosol"/>
    <property type="evidence" value="ECO:0007669"/>
    <property type="project" value="TreeGrafter"/>
</dbReference>
<organism evidence="8 9">
    <name type="scientific">Lagenidium giganteum</name>
    <dbReference type="NCBI Taxonomy" id="4803"/>
    <lineage>
        <taxon>Eukaryota</taxon>
        <taxon>Sar</taxon>
        <taxon>Stramenopiles</taxon>
        <taxon>Oomycota</taxon>
        <taxon>Peronosporomycetes</taxon>
        <taxon>Pythiales</taxon>
        <taxon>Pythiaceae</taxon>
    </lineage>
</organism>
<dbReference type="PANTHER" id="PTHR46512:SF1">
    <property type="entry name" value="PEPTIDYLPROLYL ISOMERASE"/>
    <property type="match status" value="1"/>
</dbReference>
<proteinExistence type="predicted"/>
<dbReference type="AlphaFoldDB" id="A0AAV2YGK7"/>
<dbReference type="GO" id="GO:0012505">
    <property type="term" value="C:endomembrane system"/>
    <property type="evidence" value="ECO:0007669"/>
    <property type="project" value="TreeGrafter"/>
</dbReference>
<dbReference type="PROSITE" id="PS50005">
    <property type="entry name" value="TPR"/>
    <property type="match status" value="2"/>
</dbReference>
<evidence type="ECO:0000313" key="8">
    <source>
        <dbReference type="EMBL" id="DAZ92528.1"/>
    </source>
</evidence>
<dbReference type="GO" id="GO:0044183">
    <property type="term" value="F:protein folding chaperone"/>
    <property type="evidence" value="ECO:0007669"/>
    <property type="project" value="TreeGrafter"/>
</dbReference>
<comment type="catalytic activity">
    <reaction evidence="3">
        <text>[protein]-peptidylproline (omega=180) = [protein]-peptidylproline (omega=0)</text>
        <dbReference type="Rhea" id="RHEA:16237"/>
        <dbReference type="Rhea" id="RHEA-COMP:10747"/>
        <dbReference type="Rhea" id="RHEA-COMP:10748"/>
        <dbReference type="ChEBI" id="CHEBI:83833"/>
        <dbReference type="ChEBI" id="CHEBI:83834"/>
        <dbReference type="EC" id="5.2.1.8"/>
    </reaction>
</comment>
<dbReference type="SUPFAM" id="SSF48452">
    <property type="entry name" value="TPR-like"/>
    <property type="match status" value="1"/>
</dbReference>
<evidence type="ECO:0000259" key="7">
    <source>
        <dbReference type="PROSITE" id="PS50059"/>
    </source>
</evidence>
<dbReference type="GO" id="GO:0005740">
    <property type="term" value="C:mitochondrial envelope"/>
    <property type="evidence" value="ECO:0007669"/>
    <property type="project" value="TreeGrafter"/>
</dbReference>
<keyword evidence="6" id="KW-0472">Membrane</keyword>
<dbReference type="Gene3D" id="3.10.50.40">
    <property type="match status" value="1"/>
</dbReference>
<evidence type="ECO:0000256" key="6">
    <source>
        <dbReference type="SAM" id="Phobius"/>
    </source>
</evidence>
<keyword evidence="2 4" id="KW-0802">TPR repeat</keyword>
<sequence length="351" mass="39047">MATTTTAATKTLLVSPEEADAFEDVLGSGGILRKLLRSSEGEQCEFGEEVTIRYSEYVLATDTLVLDDHVRKFRVGDGEVMPALELISKMMRVGEVSEVRCEPRFAYGDKGRAPDVPAGAAMKLVIEVLRVGKKITAEMSSTELIEEATKKKDSGNRYFKDKNYEQAAKMYKRALKILESWEPSDEEAPQCKALLIALGNNVANVQHKLGQTREARQSSLEVLQLDENNLKALYRLGQLCVQENDFSDANKFLKQALALDQNNPKIRELIQQLKEKKQAHKERERKLFAKLGESKPDPAAQNVGGDAAVATQAFDWKTALRKNVPLLSAVVTAIIGLLMFQFIGKPYHGMD</sequence>
<name>A0AAV2YGK7_9STRA</name>
<dbReference type="Gene3D" id="1.25.40.10">
    <property type="entry name" value="Tetratricopeptide repeat domain"/>
    <property type="match status" value="1"/>
</dbReference>
<dbReference type="InterPro" id="IPR019734">
    <property type="entry name" value="TPR_rpt"/>
</dbReference>
<dbReference type="InterPro" id="IPR050754">
    <property type="entry name" value="FKBP4/5/8-like"/>
</dbReference>
<dbReference type="InterPro" id="IPR001179">
    <property type="entry name" value="PPIase_FKBP_dom"/>
</dbReference>
<reference evidence="8" key="1">
    <citation type="submission" date="2022-11" db="EMBL/GenBank/DDBJ databases">
        <authorList>
            <person name="Morgan W.R."/>
            <person name="Tartar A."/>
        </authorList>
    </citation>
    <scope>NUCLEOTIDE SEQUENCE</scope>
    <source>
        <strain evidence="8">ARSEF 373</strain>
    </source>
</reference>
<dbReference type="GO" id="GO:0003755">
    <property type="term" value="F:peptidyl-prolyl cis-trans isomerase activity"/>
    <property type="evidence" value="ECO:0007669"/>
    <property type="project" value="UniProtKB-KW"/>
</dbReference>
<keyword evidence="6" id="KW-1133">Transmembrane helix</keyword>